<dbReference type="GO" id="GO:0006935">
    <property type="term" value="P:chemotaxis"/>
    <property type="evidence" value="ECO:0007669"/>
    <property type="project" value="UniProtKB-KW"/>
</dbReference>
<dbReference type="GO" id="GO:0004888">
    <property type="term" value="F:transmembrane signaling receptor activity"/>
    <property type="evidence" value="ECO:0007669"/>
    <property type="project" value="InterPro"/>
</dbReference>
<comment type="similarity">
    <text evidence="2">Belongs to the methyl-accepting chemotaxis (MCP) protein family.</text>
</comment>
<dbReference type="InterPro" id="IPR004090">
    <property type="entry name" value="Chemotax_Me-accpt_rcpt"/>
</dbReference>
<dbReference type="AlphaFoldDB" id="A0A081CUB1"/>
<organism evidence="6 7">
    <name type="scientific">Agrobacterium rubi TR3 = NBRC 13261</name>
    <dbReference type="NCBI Taxonomy" id="1368415"/>
    <lineage>
        <taxon>Bacteria</taxon>
        <taxon>Pseudomonadati</taxon>
        <taxon>Pseudomonadota</taxon>
        <taxon>Alphaproteobacteria</taxon>
        <taxon>Hyphomicrobiales</taxon>
        <taxon>Rhizobiaceae</taxon>
        <taxon>Rhizobium/Agrobacterium group</taxon>
        <taxon>Agrobacterium</taxon>
    </lineage>
</organism>
<dbReference type="CDD" id="cd11386">
    <property type="entry name" value="MCP_signal"/>
    <property type="match status" value="1"/>
</dbReference>
<dbReference type="PANTHER" id="PTHR43531:SF11">
    <property type="entry name" value="METHYL-ACCEPTING CHEMOTAXIS PROTEIN 3"/>
    <property type="match status" value="1"/>
</dbReference>
<dbReference type="PROSITE" id="PS50885">
    <property type="entry name" value="HAMP"/>
    <property type="match status" value="1"/>
</dbReference>
<dbReference type="Pfam" id="PF11563">
    <property type="entry name" value="Protoglobin"/>
    <property type="match status" value="1"/>
</dbReference>
<dbReference type="GO" id="GO:0019825">
    <property type="term" value="F:oxygen binding"/>
    <property type="evidence" value="ECO:0007669"/>
    <property type="project" value="InterPro"/>
</dbReference>
<proteinExistence type="inferred from homology"/>
<dbReference type="SUPFAM" id="SSF46458">
    <property type="entry name" value="Globin-like"/>
    <property type="match status" value="1"/>
</dbReference>
<gene>
    <name evidence="6" type="ORF">RRU01S_10_00960</name>
</gene>
<comment type="caution">
    <text evidence="6">The sequence shown here is derived from an EMBL/GenBank/DDBJ whole genome shotgun (WGS) entry which is preliminary data.</text>
</comment>
<accession>A0A081CUB1</accession>
<dbReference type="InterPro" id="IPR003660">
    <property type="entry name" value="HAMP_dom"/>
</dbReference>
<evidence type="ECO:0000259" key="4">
    <source>
        <dbReference type="PROSITE" id="PS50111"/>
    </source>
</evidence>
<dbReference type="EMBL" id="BBJU01000010">
    <property type="protein sequence ID" value="GAK70257.1"/>
    <property type="molecule type" value="Genomic_DNA"/>
</dbReference>
<dbReference type="GO" id="GO:0007165">
    <property type="term" value="P:signal transduction"/>
    <property type="evidence" value="ECO:0007669"/>
    <property type="project" value="UniProtKB-KW"/>
</dbReference>
<dbReference type="CDD" id="cd01068">
    <property type="entry name" value="globin_sensor"/>
    <property type="match status" value="1"/>
</dbReference>
<evidence type="ECO:0000313" key="7">
    <source>
        <dbReference type="Proteomes" id="UP000028701"/>
    </source>
</evidence>
<dbReference type="GO" id="GO:0020037">
    <property type="term" value="F:heme binding"/>
    <property type="evidence" value="ECO:0007669"/>
    <property type="project" value="InterPro"/>
</dbReference>
<feature type="domain" description="HAMP" evidence="5">
    <location>
        <begin position="199"/>
        <end position="244"/>
    </location>
</feature>
<evidence type="ECO:0000256" key="1">
    <source>
        <dbReference type="ARBA" id="ARBA00022500"/>
    </source>
</evidence>
<dbReference type="Gene3D" id="1.10.287.950">
    <property type="entry name" value="Methyl-accepting chemotaxis protein"/>
    <property type="match status" value="1"/>
</dbReference>
<dbReference type="InterPro" id="IPR009050">
    <property type="entry name" value="Globin-like_sf"/>
</dbReference>
<dbReference type="InterPro" id="IPR044398">
    <property type="entry name" value="Globin-sensor_dom"/>
</dbReference>
<name>A0A081CUB1_9HYPH</name>
<dbReference type="InterPro" id="IPR051310">
    <property type="entry name" value="MCP_chemotaxis"/>
</dbReference>
<keyword evidence="1" id="KW-0145">Chemotaxis</keyword>
<keyword evidence="3" id="KW-0807">Transducer</keyword>
<feature type="domain" description="Methyl-accepting transducer" evidence="4">
    <location>
        <begin position="249"/>
        <end position="478"/>
    </location>
</feature>
<protein>
    <submittedName>
        <fullName evidence="6">Putative methyl-accepting chemotaxis protein</fullName>
    </submittedName>
</protein>
<dbReference type="InterPro" id="IPR004089">
    <property type="entry name" value="MCPsignal_dom"/>
</dbReference>
<dbReference type="GO" id="GO:0016020">
    <property type="term" value="C:membrane"/>
    <property type="evidence" value="ECO:0007669"/>
    <property type="project" value="InterPro"/>
</dbReference>
<dbReference type="SMART" id="SM00304">
    <property type="entry name" value="HAMP"/>
    <property type="match status" value="1"/>
</dbReference>
<dbReference type="Gene3D" id="1.10.490.10">
    <property type="entry name" value="Globins"/>
    <property type="match status" value="1"/>
</dbReference>
<dbReference type="Pfam" id="PF00015">
    <property type="entry name" value="MCPsignal"/>
    <property type="match status" value="1"/>
</dbReference>
<dbReference type="PROSITE" id="PS50111">
    <property type="entry name" value="CHEMOTAXIS_TRANSDUC_2"/>
    <property type="match status" value="1"/>
</dbReference>
<dbReference type="InterPro" id="IPR012292">
    <property type="entry name" value="Globin/Proto"/>
</dbReference>
<dbReference type="SMART" id="SM00283">
    <property type="entry name" value="MA"/>
    <property type="match status" value="1"/>
</dbReference>
<evidence type="ECO:0000256" key="3">
    <source>
        <dbReference type="PROSITE-ProRule" id="PRU00284"/>
    </source>
</evidence>
<dbReference type="eggNOG" id="COG0840">
    <property type="taxonomic scope" value="Bacteria"/>
</dbReference>
<evidence type="ECO:0000313" key="6">
    <source>
        <dbReference type="EMBL" id="GAK70257.1"/>
    </source>
</evidence>
<dbReference type="OrthoDB" id="266313at2"/>
<evidence type="ECO:0000259" key="5">
    <source>
        <dbReference type="PROSITE" id="PS50885"/>
    </source>
</evidence>
<reference evidence="6 7" key="1">
    <citation type="submission" date="2014-08" db="EMBL/GenBank/DDBJ databases">
        <title>Whole genome shotgun sequence of Rhizobium rubi NBRC 13261.</title>
        <authorList>
            <person name="Katano-Makiyama Y."/>
            <person name="Hosoyama A."/>
            <person name="Hashimoto M."/>
            <person name="Hosoyama Y."/>
            <person name="Noguchi M."/>
            <person name="Tsuchikane K."/>
            <person name="Uohara A."/>
            <person name="Ohji S."/>
            <person name="Ichikawa N."/>
            <person name="Kimura A."/>
            <person name="Yamazoe A."/>
            <person name="Fujita N."/>
        </authorList>
    </citation>
    <scope>NUCLEOTIDE SEQUENCE [LARGE SCALE GENOMIC DNA]</scope>
    <source>
        <strain evidence="6 7">NBRC 13261</strain>
    </source>
</reference>
<dbReference type="SUPFAM" id="SSF58104">
    <property type="entry name" value="Methyl-accepting chemotaxis protein (MCP) signaling domain"/>
    <property type="match status" value="1"/>
</dbReference>
<dbReference type="InterPro" id="IPR039379">
    <property type="entry name" value="Protoglobin_sensor_dom"/>
</dbReference>
<dbReference type="PANTHER" id="PTHR43531">
    <property type="entry name" value="PROTEIN ICFG"/>
    <property type="match status" value="1"/>
</dbReference>
<sequence>MGQDLPTDHTRKATGGSLAGRLRFAGLDQDQCDLLRRYRTMLEPHVKAGLRDLMVRFQSMPDCSPSFESENQLDRLHDLQTAHWSVLTDARFDAVYAERIKVLSDTESRMGLDPRWHVAGHAVVLENLLGGLISDHTPRSLLPGTRKRQRELAEAVKAVVRLVMVDTEIAVSLRFNELRLRHTQDLAKQRQDDQADTKRLLGDALNAFAAGDLTARITGDIPDAYRDLADAFNGALEKIEASMAAAQAGIHNAQTATERLASEGRTMASASSQQAQRFTNASDTLGSVIGEVRTSSERIAAAESAVSQARNAATESGTAVGEAISAMAGIEQSAEQIGRIIGSIDEIAFQTNLLALNAGIEAARAGESGRGFAVVAQEVRALAQRSADAAREIKNLVNGTKTQVDEGVRMVNRTQEAIGGVVRQVSGVSDMIGDVARRTDENVASLQTVAIELGSIGSDTERSAVRLTSAADEADDLHTVILELGRTVREFRIARQMQATAQPVTRHQQDNVATAREERVDYGYVHQQFRRQGVI</sequence>
<dbReference type="Proteomes" id="UP000028701">
    <property type="component" value="Unassembled WGS sequence"/>
</dbReference>
<evidence type="ECO:0000256" key="2">
    <source>
        <dbReference type="ARBA" id="ARBA00029447"/>
    </source>
</evidence>
<dbReference type="PRINTS" id="PR00260">
    <property type="entry name" value="CHEMTRNSDUCR"/>
</dbReference>